<accession>A0ABZ2PTX3</accession>
<dbReference type="Pfam" id="PF01411">
    <property type="entry name" value="tRNA-synt_2c"/>
    <property type="match status" value="1"/>
</dbReference>
<evidence type="ECO:0000256" key="6">
    <source>
        <dbReference type="ARBA" id="ARBA00022840"/>
    </source>
</evidence>
<organism evidence="11 12">
    <name type="scientific">Rhodococcus sovatensis</name>
    <dbReference type="NCBI Taxonomy" id="1805840"/>
    <lineage>
        <taxon>Bacteria</taxon>
        <taxon>Bacillati</taxon>
        <taxon>Actinomycetota</taxon>
        <taxon>Actinomycetes</taxon>
        <taxon>Mycobacteriales</taxon>
        <taxon>Nocardiaceae</taxon>
        <taxon>Rhodococcus</taxon>
    </lineage>
</organism>
<dbReference type="CDD" id="cd00673">
    <property type="entry name" value="AlaRS_core"/>
    <property type="match status" value="1"/>
</dbReference>
<keyword evidence="6" id="KW-0067">ATP-binding</keyword>
<comment type="similarity">
    <text evidence="1">Belongs to the class-II aminoacyl-tRNA synthetase family.</text>
</comment>
<dbReference type="SUPFAM" id="SSF101353">
    <property type="entry name" value="Putative anticodon-binding domain of alanyl-tRNA synthetase (AlaRS)"/>
    <property type="match status" value="1"/>
</dbReference>
<evidence type="ECO:0000256" key="5">
    <source>
        <dbReference type="ARBA" id="ARBA00022741"/>
    </source>
</evidence>
<name>A0ABZ2PTX3_9NOCA</name>
<keyword evidence="8" id="KW-0648">Protein biosynthesis</keyword>
<dbReference type="PANTHER" id="PTHR11777">
    <property type="entry name" value="ALANYL-TRNA SYNTHETASE"/>
    <property type="match status" value="1"/>
</dbReference>
<dbReference type="EMBL" id="CP147846">
    <property type="protein sequence ID" value="WXG70688.1"/>
    <property type="molecule type" value="Genomic_DNA"/>
</dbReference>
<keyword evidence="3" id="KW-0820">tRNA-binding</keyword>
<dbReference type="SUPFAM" id="SSF55681">
    <property type="entry name" value="Class II aaRS and biotin synthetases"/>
    <property type="match status" value="1"/>
</dbReference>
<feature type="domain" description="Alanyl-transfer RNA synthetases family profile" evidence="10">
    <location>
        <begin position="1"/>
        <end position="465"/>
    </location>
</feature>
<dbReference type="EC" id="6.1.1.7" evidence="2"/>
<dbReference type="Proteomes" id="UP001432000">
    <property type="component" value="Chromosome"/>
</dbReference>
<keyword evidence="5" id="KW-0547">Nucleotide-binding</keyword>
<keyword evidence="4 11" id="KW-0436">Ligase</keyword>
<gene>
    <name evidence="11" type="ORF">WDS16_09430</name>
</gene>
<dbReference type="GO" id="GO:0016874">
    <property type="term" value="F:ligase activity"/>
    <property type="evidence" value="ECO:0007669"/>
    <property type="project" value="UniProtKB-KW"/>
</dbReference>
<evidence type="ECO:0000256" key="3">
    <source>
        <dbReference type="ARBA" id="ARBA00022555"/>
    </source>
</evidence>
<dbReference type="PANTHER" id="PTHR11777:SF9">
    <property type="entry name" value="ALANINE--TRNA LIGASE, CYTOPLASMIC"/>
    <property type="match status" value="1"/>
</dbReference>
<evidence type="ECO:0000256" key="8">
    <source>
        <dbReference type="ARBA" id="ARBA00022917"/>
    </source>
</evidence>
<dbReference type="InterPro" id="IPR018164">
    <property type="entry name" value="Ala-tRNA-synth_IIc_N"/>
</dbReference>
<dbReference type="PROSITE" id="PS50860">
    <property type="entry name" value="AA_TRNA_LIGASE_II_ALA"/>
    <property type="match status" value="1"/>
</dbReference>
<evidence type="ECO:0000313" key="12">
    <source>
        <dbReference type="Proteomes" id="UP001432000"/>
    </source>
</evidence>
<dbReference type="Gene3D" id="3.30.930.10">
    <property type="entry name" value="Bira Bifunctional Protein, Domain 2"/>
    <property type="match status" value="1"/>
</dbReference>
<evidence type="ECO:0000256" key="9">
    <source>
        <dbReference type="ARBA" id="ARBA00023146"/>
    </source>
</evidence>
<keyword evidence="7" id="KW-0694">RNA-binding</keyword>
<evidence type="ECO:0000313" key="11">
    <source>
        <dbReference type="EMBL" id="WXG70688.1"/>
    </source>
</evidence>
<dbReference type="RefSeq" id="WP_338892253.1">
    <property type="nucleotide sequence ID" value="NZ_CP147846.1"/>
</dbReference>
<keyword evidence="12" id="KW-1185">Reference proteome</keyword>
<evidence type="ECO:0000259" key="10">
    <source>
        <dbReference type="PROSITE" id="PS50860"/>
    </source>
</evidence>
<evidence type="ECO:0000256" key="2">
    <source>
        <dbReference type="ARBA" id="ARBA00013168"/>
    </source>
</evidence>
<proteinExistence type="inferred from homology"/>
<protein>
    <recommendedName>
        <fullName evidence="2">alanine--tRNA ligase</fullName>
        <ecNumber evidence="2">6.1.1.7</ecNumber>
    </recommendedName>
</protein>
<evidence type="ECO:0000256" key="7">
    <source>
        <dbReference type="ARBA" id="ARBA00022884"/>
    </source>
</evidence>
<dbReference type="PRINTS" id="PR00980">
    <property type="entry name" value="TRNASYNTHALA"/>
</dbReference>
<dbReference type="InterPro" id="IPR050058">
    <property type="entry name" value="Ala-tRNA_ligase"/>
</dbReference>
<dbReference type="InterPro" id="IPR045864">
    <property type="entry name" value="aa-tRNA-synth_II/BPL/LPL"/>
</dbReference>
<dbReference type="InterPro" id="IPR018162">
    <property type="entry name" value="Ala-tRNA-ligase_IIc_anticod-bd"/>
</dbReference>
<reference evidence="11 12" key="1">
    <citation type="submission" date="2024-03" db="EMBL/GenBank/DDBJ databases">
        <title>Natural products discovery in diverse microorganisms through a two-stage MS feature dereplication strategy.</title>
        <authorList>
            <person name="Zhang R."/>
        </authorList>
    </citation>
    <scope>NUCLEOTIDE SEQUENCE [LARGE SCALE GENOMIC DNA]</scope>
    <source>
        <strain evidence="11 12">18930</strain>
    </source>
</reference>
<dbReference type="InterPro" id="IPR002318">
    <property type="entry name" value="Ala-tRNA-lgiase_IIc"/>
</dbReference>
<sequence length="465" mass="52468">MDARAIRSAYLQFYSARGHHPIERANLVPRNDPTTLFNGSGMQQLLPYLLGAEHPDGTRLTDSQPCVRVQDIEEVGDNRHTTFFEMLGNWSLGDYFKSEQIPWFWEFLTEVVGLDPARIYVTCFAGDERNGIPKDTESAEIWSSLFGAAGIDADQVDLGTEHLGGALGNHGARIAFYGGKNWWCRAGAAEAMPVGEPGGPDSEVFYLYPDVQHDTAYGQYCHQNCDCGRYIELGNSVFMQYARTEDGFASLPRRNVDYGGGLERIAAAALNSPDVFRSSLLWPIVEELQSVTGKTYDTHTTAMRVVADHLRGAVFLAVDGVRPSNKEQGYVLRRLVRRAIRYAFELGVEENFLQKIVPVIADLYRDAYPEVAEHHDDVVAALVKEEKAFRQTLRRGLRELVRMSDRLVTGEELFVLYDTYGFPVELSVEEARSNSISVSDQWRTEFDTKMREQRERSRAANKMHL</sequence>
<evidence type="ECO:0000256" key="1">
    <source>
        <dbReference type="ARBA" id="ARBA00008226"/>
    </source>
</evidence>
<evidence type="ECO:0000256" key="4">
    <source>
        <dbReference type="ARBA" id="ARBA00022598"/>
    </source>
</evidence>
<keyword evidence="9" id="KW-0030">Aminoacyl-tRNA synthetase</keyword>
<dbReference type="InterPro" id="IPR018165">
    <property type="entry name" value="Ala-tRNA-synth_IIc_core"/>
</dbReference>